<dbReference type="InterPro" id="IPR051797">
    <property type="entry name" value="TrmB-like"/>
</dbReference>
<dbReference type="EMBL" id="LCJB01000065">
    <property type="protein sequence ID" value="KKT68938.1"/>
    <property type="molecule type" value="Genomic_DNA"/>
</dbReference>
<evidence type="ECO:0000259" key="1">
    <source>
        <dbReference type="Pfam" id="PF01978"/>
    </source>
</evidence>
<comment type="caution">
    <text evidence="2">The sequence shown here is derived from an EMBL/GenBank/DDBJ whole genome shotgun (WGS) entry which is preliminary data.</text>
</comment>
<dbReference type="Pfam" id="PF01978">
    <property type="entry name" value="TrmB"/>
    <property type="match status" value="1"/>
</dbReference>
<accession>A0A0G1JC47</accession>
<dbReference type="InterPro" id="IPR036390">
    <property type="entry name" value="WH_DNA-bd_sf"/>
</dbReference>
<dbReference type="SUPFAM" id="SSF46785">
    <property type="entry name" value="Winged helix' DNA-binding domain"/>
    <property type="match status" value="1"/>
</dbReference>
<dbReference type="PANTHER" id="PTHR34293:SF1">
    <property type="entry name" value="HTH-TYPE TRANSCRIPTIONAL REGULATOR TRMBL2"/>
    <property type="match status" value="1"/>
</dbReference>
<evidence type="ECO:0000313" key="2">
    <source>
        <dbReference type="EMBL" id="KKT68938.1"/>
    </source>
</evidence>
<organism evidence="2 3">
    <name type="scientific">Candidatus Uhrbacteria bacterium GW2011_GWF2_44_350</name>
    <dbReference type="NCBI Taxonomy" id="1619000"/>
    <lineage>
        <taxon>Bacteria</taxon>
        <taxon>Candidatus Uhriibacteriota</taxon>
    </lineage>
</organism>
<protein>
    <recommendedName>
        <fullName evidence="1">Transcription regulator TrmB N-terminal domain-containing protein</fullName>
    </recommendedName>
</protein>
<evidence type="ECO:0000313" key="3">
    <source>
        <dbReference type="Proteomes" id="UP000034154"/>
    </source>
</evidence>
<gene>
    <name evidence="2" type="ORF">UW63_C0065G0004</name>
</gene>
<dbReference type="InterPro" id="IPR036388">
    <property type="entry name" value="WH-like_DNA-bd_sf"/>
</dbReference>
<proteinExistence type="predicted"/>
<dbReference type="PANTHER" id="PTHR34293">
    <property type="entry name" value="HTH-TYPE TRANSCRIPTIONAL REGULATOR TRMBL2"/>
    <property type="match status" value="1"/>
</dbReference>
<dbReference type="Proteomes" id="UP000034154">
    <property type="component" value="Unassembled WGS sequence"/>
</dbReference>
<dbReference type="Gene3D" id="1.10.10.10">
    <property type="entry name" value="Winged helix-like DNA-binding domain superfamily/Winged helix DNA-binding domain"/>
    <property type="match status" value="1"/>
</dbReference>
<feature type="domain" description="Transcription regulator TrmB N-terminal" evidence="1">
    <location>
        <begin position="3"/>
        <end position="57"/>
    </location>
</feature>
<dbReference type="AlphaFoldDB" id="A0A0G1JC47"/>
<dbReference type="InterPro" id="IPR002831">
    <property type="entry name" value="Tscrpt_reg_TrmB_N"/>
</dbReference>
<sequence length="243" mass="27685">MLVYELLLETGRQKARDLVSPSGLGRGNVYNILLQLEAKGLIFSIKGKQTVYEAAPPAKLQDLVEAKIRSAKQLETDYSTALSSLSSIYNLSTGRPAVQVYEGLEGWEKVLEDTLESKTEICAYLDTTIITDDLAKINARYLKKRVRSEVQKNILIIDTPETRKFFSEQNTPFTKVGFIKNFPAVFSSSMQLYDNTVIYFSQTENKKISLVIKDPLIYKTHRDQFNWIWSQAEVVDYAAFRES</sequence>
<name>A0A0G1JC47_9BACT</name>
<reference evidence="2 3" key="1">
    <citation type="journal article" date="2015" name="Nature">
        <title>rRNA introns, odd ribosomes, and small enigmatic genomes across a large radiation of phyla.</title>
        <authorList>
            <person name="Brown C.T."/>
            <person name="Hug L.A."/>
            <person name="Thomas B.C."/>
            <person name="Sharon I."/>
            <person name="Castelle C.J."/>
            <person name="Singh A."/>
            <person name="Wilkins M.J."/>
            <person name="Williams K.H."/>
            <person name="Banfield J.F."/>
        </authorList>
    </citation>
    <scope>NUCLEOTIDE SEQUENCE [LARGE SCALE GENOMIC DNA]</scope>
</reference>